<evidence type="ECO:0000313" key="4">
    <source>
        <dbReference type="Proteomes" id="UP000195570"/>
    </source>
</evidence>
<feature type="signal peptide" evidence="2">
    <location>
        <begin position="1"/>
        <end position="20"/>
    </location>
</feature>
<dbReference type="RefSeq" id="XP_067083400.1">
    <property type="nucleotide sequence ID" value="XM_067227299.1"/>
</dbReference>
<proteinExistence type="predicted"/>
<evidence type="ECO:0000256" key="1">
    <source>
        <dbReference type="SAM" id="MobiDB-lite"/>
    </source>
</evidence>
<dbReference type="SUPFAM" id="SSF58087">
    <property type="entry name" value="Variant surface glycoprotein (N-terminal domain)"/>
    <property type="match status" value="1"/>
</dbReference>
<comment type="caution">
    <text evidence="3">The sequence shown here is derived from an EMBL/GenBank/DDBJ whole genome shotgun (WGS) entry which is preliminary data.</text>
</comment>
<gene>
    <name evidence="3" type="ORF">TEOVI_000454000</name>
</gene>
<feature type="chain" id="PRO_5009235615" evidence="2">
    <location>
        <begin position="21"/>
        <end position="482"/>
    </location>
</feature>
<dbReference type="GeneID" id="92378480"/>
<evidence type="ECO:0000256" key="2">
    <source>
        <dbReference type="SAM" id="SignalP"/>
    </source>
</evidence>
<protein>
    <submittedName>
        <fullName evidence="3">Uncharacterized protein</fullName>
    </submittedName>
</protein>
<sequence>MKAAIQFLVAACAVISVARADHTKPANVMTTATSAALVLSDITAQMAEALTPASAEAAKLRDALAQAAGAALYDNSRLGTAAIPVAIVLSKRLTAWTQGRLELAPRLIRAVVKLANLSGHQFGAALMEDLRIPDIDTGATDPQTAAAGSNLYVAAGPDTYSTESVTAFNQKRMDMQAWLLPENFESLNIFVPNPKTRDTGTAAAPTIGKEQSDSGHNKCKNGAATTDADEQGSEICVIGGTVVTTKKIPITKGSNNFGTPEGKAFNDGNFEHHARNAVATAYAVLKELTPPPTFDTDDLASFAADDNFKAAVGALFGNLDRKTSLTADNSQIKTIIKNIYGEGTEMKTKFWEKLKTIKKPSKILGEDASGDITTVLNLGTAFKLLLEAKVKESKHKQQAAAPVTASTGSEKATETKKEDECKKHKTSEDCKKETGCDFDDKKPEGERCFPKVETDKKDEKSFSSNLRVSVYQVSSALLLVSF</sequence>
<keyword evidence="4" id="KW-1185">Reference proteome</keyword>
<feature type="region of interest" description="Disordered" evidence="1">
    <location>
        <begin position="396"/>
        <end position="436"/>
    </location>
</feature>
<feature type="region of interest" description="Disordered" evidence="1">
    <location>
        <begin position="195"/>
        <end position="226"/>
    </location>
</feature>
<evidence type="ECO:0000313" key="3">
    <source>
        <dbReference type="EMBL" id="SCU72956.1"/>
    </source>
</evidence>
<dbReference type="AlphaFoldDB" id="A0A1G4IKT1"/>
<feature type="compositionally biased region" description="Basic and acidic residues" evidence="1">
    <location>
        <begin position="411"/>
        <end position="436"/>
    </location>
</feature>
<reference evidence="3" key="1">
    <citation type="submission" date="2016-09" db="EMBL/GenBank/DDBJ databases">
        <authorList>
            <person name="Hebert L."/>
            <person name="Moumen B."/>
        </authorList>
    </citation>
    <scope>NUCLEOTIDE SEQUENCE [LARGE SCALE GENOMIC DNA]</scope>
    <source>
        <strain evidence="3">OVI</strain>
    </source>
</reference>
<dbReference type="EMBL" id="CZPT02001946">
    <property type="protein sequence ID" value="SCU72956.1"/>
    <property type="molecule type" value="Genomic_DNA"/>
</dbReference>
<dbReference type="VEuPathDB" id="TriTrypDB:TEOVI_000454000"/>
<dbReference type="Proteomes" id="UP000195570">
    <property type="component" value="Unassembled WGS sequence"/>
</dbReference>
<organism evidence="3 4">
    <name type="scientific">Trypanosoma equiperdum</name>
    <dbReference type="NCBI Taxonomy" id="5694"/>
    <lineage>
        <taxon>Eukaryota</taxon>
        <taxon>Discoba</taxon>
        <taxon>Euglenozoa</taxon>
        <taxon>Kinetoplastea</taxon>
        <taxon>Metakinetoplastina</taxon>
        <taxon>Trypanosomatida</taxon>
        <taxon>Trypanosomatidae</taxon>
        <taxon>Trypanosoma</taxon>
    </lineage>
</organism>
<accession>A0A1G4IKT1</accession>
<name>A0A1G4IKT1_TRYEQ</name>
<keyword evidence="2" id="KW-0732">Signal</keyword>